<dbReference type="Proteomes" id="UP000011518">
    <property type="component" value="Unassembled WGS sequence"/>
</dbReference>
<reference evidence="3" key="2">
    <citation type="journal article" date="2013" name="Nat. Commun.">
        <title>Genome of the Chinese tree shrew.</title>
        <authorList>
            <person name="Fan Y."/>
            <person name="Huang Z.Y."/>
            <person name="Cao C.C."/>
            <person name="Chen C.S."/>
            <person name="Chen Y.X."/>
            <person name="Fan D.D."/>
            <person name="He J."/>
            <person name="Hou H.L."/>
            <person name="Hu L."/>
            <person name="Hu X.T."/>
            <person name="Jiang X.T."/>
            <person name="Lai R."/>
            <person name="Lang Y.S."/>
            <person name="Liang B."/>
            <person name="Liao S.G."/>
            <person name="Mu D."/>
            <person name="Ma Y.Y."/>
            <person name="Niu Y.Y."/>
            <person name="Sun X.Q."/>
            <person name="Xia J.Q."/>
            <person name="Xiao J."/>
            <person name="Xiong Z.Q."/>
            <person name="Xu L."/>
            <person name="Yang L."/>
            <person name="Zhang Y."/>
            <person name="Zhao W."/>
            <person name="Zhao X.D."/>
            <person name="Zheng Y.T."/>
            <person name="Zhou J.M."/>
            <person name="Zhu Y.B."/>
            <person name="Zhang G.J."/>
            <person name="Wang J."/>
            <person name="Yao Y.G."/>
        </authorList>
    </citation>
    <scope>NUCLEOTIDE SEQUENCE [LARGE SCALE GENOMIC DNA]</scope>
</reference>
<dbReference type="InParanoid" id="L9LDC3"/>
<feature type="compositionally biased region" description="Polar residues" evidence="1">
    <location>
        <begin position="51"/>
        <end position="61"/>
    </location>
</feature>
<evidence type="ECO:0000313" key="3">
    <source>
        <dbReference type="Proteomes" id="UP000011518"/>
    </source>
</evidence>
<reference evidence="3" key="1">
    <citation type="submission" date="2012-07" db="EMBL/GenBank/DDBJ databases">
        <title>Genome of the Chinese tree shrew, a rising model animal genetically related to primates.</title>
        <authorList>
            <person name="Zhang G."/>
            <person name="Fan Y."/>
            <person name="Yao Y."/>
            <person name="Huang Z."/>
        </authorList>
    </citation>
    <scope>NUCLEOTIDE SEQUENCE [LARGE SCALE GENOMIC DNA]</scope>
</reference>
<dbReference type="EMBL" id="KB320383">
    <property type="protein sequence ID" value="ELW72918.1"/>
    <property type="molecule type" value="Genomic_DNA"/>
</dbReference>
<keyword evidence="3" id="KW-1185">Reference proteome</keyword>
<evidence type="ECO:0000256" key="1">
    <source>
        <dbReference type="SAM" id="MobiDB-lite"/>
    </source>
</evidence>
<sequence length="151" mass="16173">MPCTALIRDVTEQQQRPFSGHRARAPEQPSEPQAPGRNTAMSFTAEYAASQGPSQWHSAGSSGAPGRALEDAVCTELGQRRFPRQYPLGLLLVGSVQVATLGLEDGIPKGRSRRWKPREAGHCRSAAGDVGDVTVGRVAVRVLHLSHAAVR</sequence>
<name>L9LDC3_TUPCH</name>
<dbReference type="AlphaFoldDB" id="L9LDC3"/>
<evidence type="ECO:0000313" key="2">
    <source>
        <dbReference type="EMBL" id="ELW72918.1"/>
    </source>
</evidence>
<gene>
    <name evidence="2" type="ORF">TREES_T100006109</name>
</gene>
<proteinExistence type="predicted"/>
<feature type="region of interest" description="Disordered" evidence="1">
    <location>
        <begin position="1"/>
        <end position="67"/>
    </location>
</feature>
<protein>
    <submittedName>
        <fullName evidence="2">Uncharacterized protein</fullName>
    </submittedName>
</protein>
<accession>L9LDC3</accession>
<organism evidence="2 3">
    <name type="scientific">Tupaia chinensis</name>
    <name type="common">Chinese tree shrew</name>
    <name type="synonym">Tupaia belangeri chinensis</name>
    <dbReference type="NCBI Taxonomy" id="246437"/>
    <lineage>
        <taxon>Eukaryota</taxon>
        <taxon>Metazoa</taxon>
        <taxon>Chordata</taxon>
        <taxon>Craniata</taxon>
        <taxon>Vertebrata</taxon>
        <taxon>Euteleostomi</taxon>
        <taxon>Mammalia</taxon>
        <taxon>Eutheria</taxon>
        <taxon>Euarchontoglires</taxon>
        <taxon>Scandentia</taxon>
        <taxon>Tupaiidae</taxon>
        <taxon>Tupaia</taxon>
    </lineage>
</organism>